<protein>
    <submittedName>
        <fullName evidence="2">Uncharacterized protein</fullName>
    </submittedName>
</protein>
<reference evidence="2" key="1">
    <citation type="journal article" date="2016" name="Gigascience">
        <title>De novo construction of an expanded transcriptome assembly for the western tarnished plant bug, Lygus hesperus.</title>
        <authorList>
            <person name="Tassone E.E."/>
            <person name="Geib S.M."/>
            <person name="Hall B."/>
            <person name="Fabrick J.A."/>
            <person name="Brent C.S."/>
            <person name="Hull J.J."/>
        </authorList>
    </citation>
    <scope>NUCLEOTIDE SEQUENCE</scope>
</reference>
<proteinExistence type="predicted"/>
<name>A0A146L8Z0_LYGHE</name>
<evidence type="ECO:0000313" key="2">
    <source>
        <dbReference type="EMBL" id="JAQ03577.1"/>
    </source>
</evidence>
<gene>
    <name evidence="2" type="ORF">g.33308</name>
</gene>
<sequence>MEVILDPTVTGHVYYLVPRIRVNDSAASVKYTLGLLTPDPAVREELSVSFVRLPPCCGIFANQPRFVIQDEQDVCIPFQYKRRGNVPELHMGTSAEDAHATRHGEEQQQ</sequence>
<dbReference type="AlphaFoldDB" id="A0A146L8Z0"/>
<accession>A0A146L8Z0</accession>
<evidence type="ECO:0000256" key="1">
    <source>
        <dbReference type="SAM" id="MobiDB-lite"/>
    </source>
</evidence>
<dbReference type="EMBL" id="GDHC01015052">
    <property type="protein sequence ID" value="JAQ03577.1"/>
    <property type="molecule type" value="Transcribed_RNA"/>
</dbReference>
<feature type="region of interest" description="Disordered" evidence="1">
    <location>
        <begin position="87"/>
        <end position="109"/>
    </location>
</feature>
<organism evidence="2">
    <name type="scientific">Lygus hesperus</name>
    <name type="common">Western plant bug</name>
    <dbReference type="NCBI Taxonomy" id="30085"/>
    <lineage>
        <taxon>Eukaryota</taxon>
        <taxon>Metazoa</taxon>
        <taxon>Ecdysozoa</taxon>
        <taxon>Arthropoda</taxon>
        <taxon>Hexapoda</taxon>
        <taxon>Insecta</taxon>
        <taxon>Pterygota</taxon>
        <taxon>Neoptera</taxon>
        <taxon>Paraneoptera</taxon>
        <taxon>Hemiptera</taxon>
        <taxon>Heteroptera</taxon>
        <taxon>Panheteroptera</taxon>
        <taxon>Cimicomorpha</taxon>
        <taxon>Miridae</taxon>
        <taxon>Mirini</taxon>
        <taxon>Lygus</taxon>
    </lineage>
</organism>
<feature type="compositionally biased region" description="Basic and acidic residues" evidence="1">
    <location>
        <begin position="96"/>
        <end position="109"/>
    </location>
</feature>